<evidence type="ECO:0000256" key="1">
    <source>
        <dbReference type="SAM" id="MobiDB-lite"/>
    </source>
</evidence>
<evidence type="ECO:0000313" key="4">
    <source>
        <dbReference type="Proteomes" id="UP001055868"/>
    </source>
</evidence>
<evidence type="ECO:0000256" key="2">
    <source>
        <dbReference type="SAM" id="Phobius"/>
    </source>
</evidence>
<keyword evidence="4" id="KW-1185">Reference proteome</keyword>
<name>A0ABY4N0V5_9MICO</name>
<feature type="transmembrane region" description="Helical" evidence="2">
    <location>
        <begin position="116"/>
        <end position="133"/>
    </location>
</feature>
<protein>
    <submittedName>
        <fullName evidence="3">Phosphatase PAP2 family protein</fullName>
    </submittedName>
</protein>
<dbReference type="InterPro" id="IPR036938">
    <property type="entry name" value="PAP2/HPO_sf"/>
</dbReference>
<dbReference type="Proteomes" id="UP001055868">
    <property type="component" value="Chromosome"/>
</dbReference>
<reference evidence="3" key="1">
    <citation type="submission" date="2022-05" db="EMBL/GenBank/DDBJ databases">
        <title>Genomic analysis of Brachybacterium sp. CBA3104.</title>
        <authorList>
            <person name="Roh S.W."/>
            <person name="Kim Y.B."/>
            <person name="Kim Y."/>
        </authorList>
    </citation>
    <scope>NUCLEOTIDE SEQUENCE</scope>
    <source>
        <strain evidence="3">CBA3104</strain>
    </source>
</reference>
<feature type="transmembrane region" description="Helical" evidence="2">
    <location>
        <begin position="167"/>
        <end position="183"/>
    </location>
</feature>
<keyword evidence="2" id="KW-0472">Membrane</keyword>
<feature type="transmembrane region" description="Helical" evidence="2">
    <location>
        <begin position="140"/>
        <end position="161"/>
    </location>
</feature>
<dbReference type="SUPFAM" id="SSF48317">
    <property type="entry name" value="Acid phosphatase/Vanadium-dependent haloperoxidase"/>
    <property type="match status" value="1"/>
</dbReference>
<dbReference type="Gene3D" id="1.20.144.10">
    <property type="entry name" value="Phosphatidic acid phosphatase type 2/haloperoxidase"/>
    <property type="match status" value="1"/>
</dbReference>
<feature type="compositionally biased region" description="Basic and acidic residues" evidence="1">
    <location>
        <begin position="188"/>
        <end position="201"/>
    </location>
</feature>
<evidence type="ECO:0000313" key="3">
    <source>
        <dbReference type="EMBL" id="UQN28167.1"/>
    </source>
</evidence>
<feature type="transmembrane region" description="Helical" evidence="2">
    <location>
        <begin position="50"/>
        <end position="71"/>
    </location>
</feature>
<feature type="region of interest" description="Disordered" evidence="1">
    <location>
        <begin position="184"/>
        <end position="207"/>
    </location>
</feature>
<proteinExistence type="predicted"/>
<keyword evidence="2" id="KW-0812">Transmembrane</keyword>
<keyword evidence="2" id="KW-1133">Transmembrane helix</keyword>
<dbReference type="EMBL" id="CP097218">
    <property type="protein sequence ID" value="UQN28167.1"/>
    <property type="molecule type" value="Genomic_DNA"/>
</dbReference>
<gene>
    <name evidence="3" type="ORF">M4486_10935</name>
</gene>
<organism evidence="3 4">
    <name type="scientific">Brachybacterium kimchii</name>
    <dbReference type="NCBI Taxonomy" id="2942909"/>
    <lineage>
        <taxon>Bacteria</taxon>
        <taxon>Bacillati</taxon>
        <taxon>Actinomycetota</taxon>
        <taxon>Actinomycetes</taxon>
        <taxon>Micrococcales</taxon>
        <taxon>Dermabacteraceae</taxon>
        <taxon>Brachybacterium</taxon>
    </lineage>
</organism>
<dbReference type="RefSeq" id="WP_249477191.1">
    <property type="nucleotide sequence ID" value="NZ_CP097218.1"/>
</dbReference>
<accession>A0ABY4N0V5</accession>
<feature type="transmembrane region" description="Helical" evidence="2">
    <location>
        <begin position="78"/>
        <end position="96"/>
    </location>
</feature>
<sequence>MRISPVRWLIAGAALALFLLVFYLSGWVGPTESLDIRVLTSLWTNGTPRLLWIVSVPWLILCSIIVIAIGIRRGRAMDGLRAFALLAVCNVLGQLLKKVVLHRDSIVLMVDNTYPSGHMIAFASVALALRIVLPRRMRGVFTVIAALVLCVVAFELVHYGWHRPSDVIGSLLLVTAVGVLGGGSSHQGDADRAGEGRDRPEPILPPG</sequence>